<keyword evidence="1" id="KW-0802">TPR repeat</keyword>
<organism evidence="2 3">
    <name type="scientific">Myroides odoratimimus</name>
    <dbReference type="NCBI Taxonomy" id="76832"/>
    <lineage>
        <taxon>Bacteria</taxon>
        <taxon>Pseudomonadati</taxon>
        <taxon>Bacteroidota</taxon>
        <taxon>Flavobacteriia</taxon>
        <taxon>Flavobacteriales</taxon>
        <taxon>Flavobacteriaceae</taxon>
        <taxon>Myroides</taxon>
    </lineage>
</organism>
<evidence type="ECO:0000256" key="1">
    <source>
        <dbReference type="PROSITE-ProRule" id="PRU00339"/>
    </source>
</evidence>
<sequence length="793" mass="94168">MCFMEQKDKRLDEIKELYDQLVMGDDLSNANEEQKIELYHKNQELSEQILSIIEEILRKDALDKDALFWKIRIYNGPYYDDVSVMMSTAQEIIDKLPTDKKSVFSAFDWLSWIYETKLELKEKAIEVLHDKLIEISLLKDDYSLQDKEFGETYYMIAYLYRELEDYSTAVSFYKLAYDHFPDHYYATYQGGRLFLERGEYNEAYELLNSFYIFHGNEYSVNFAKEIEELYKAGKLEGYWNLISLLYHIGIDYPEDFGAKNTREHGMRFADIIEEELKTNPENEIVLRMKIRYYLVVEKNSKKAFETLGKYYSVVKEVTSSLFFTYYELAEKFGVSIVDYPIRCDSFYGYNLMTRFLEKAGELKEEDNERALKYYEQAKEIGGLVIPQLDAYFDRGEGPKVNNNSHGYAMLCNNLGIAIRNVSKLKEDTYETDDCRYALTLHRKGYELSPFVENLDNGLFLAESLGEFNEVSYFCKELLTYHDEFSSEWMSVQGRILKNDINADQYEEAESFYYSLKERFEQKGIEDEDIVSEMIYMAADFFTYVRYKKHDFHKTIALTEEFFSNIMYFDLVDEVAKANYWFSLAWSYHCLNDRDNASKYFDMMVDAFDGHSRFQSTVEEIPEEYKLPSVEREAVNRLWYLAQVEVNTTHDYSLMDHTANIKYLTDIVDYVQQGQSTAAEYWVNQEYHLKVCPRNLREKAKEVIYDTSLDFYFKEGNYTIRFNIDEREEKVTKLLGLISKKVWTKEVYTYYYFYEEGEDTSNDYEVYGGGKHPDLDKVAQQLWNTWVEKIKVVK</sequence>
<dbReference type="AlphaFoldDB" id="A0AAI8C2H3"/>
<dbReference type="InterPro" id="IPR011990">
    <property type="entry name" value="TPR-like_helical_dom_sf"/>
</dbReference>
<gene>
    <name evidence="2" type="ORF">AS202_00460</name>
</gene>
<protein>
    <submittedName>
        <fullName evidence="2">Uncharacterized protein</fullName>
    </submittedName>
</protein>
<reference evidence="2 3" key="1">
    <citation type="journal article" date="2016" name="J. Zhejiang Univ. Sci. B">
        <title>Antibiotic resistance mechanisms of Myroides sp.</title>
        <authorList>
            <person name="Hu S."/>
            <person name="Yuan S."/>
            <person name="Qu H."/>
            <person name="Jiang T."/>
            <person name="Zhou Y."/>
            <person name="Wang M."/>
            <person name="Ming D."/>
        </authorList>
    </citation>
    <scope>NUCLEOTIDE SEQUENCE [LARGE SCALE GENOMIC DNA]</scope>
    <source>
        <strain evidence="2 3">PR63039</strain>
    </source>
</reference>
<evidence type="ECO:0000313" key="2">
    <source>
        <dbReference type="EMBL" id="ALU24757.1"/>
    </source>
</evidence>
<dbReference type="InterPro" id="IPR019734">
    <property type="entry name" value="TPR_rpt"/>
</dbReference>
<dbReference type="PROSITE" id="PS50005">
    <property type="entry name" value="TPR"/>
    <property type="match status" value="1"/>
</dbReference>
<dbReference type="Proteomes" id="UP000069030">
    <property type="component" value="Chromosome"/>
</dbReference>
<dbReference type="SUPFAM" id="SSF48452">
    <property type="entry name" value="TPR-like"/>
    <property type="match status" value="2"/>
</dbReference>
<feature type="repeat" description="TPR" evidence="1">
    <location>
        <begin position="150"/>
        <end position="183"/>
    </location>
</feature>
<dbReference type="EMBL" id="CP013690">
    <property type="protein sequence ID" value="ALU24757.1"/>
    <property type="molecule type" value="Genomic_DNA"/>
</dbReference>
<dbReference type="SMART" id="SM00028">
    <property type="entry name" value="TPR"/>
    <property type="match status" value="2"/>
</dbReference>
<accession>A0AAI8C2H3</accession>
<evidence type="ECO:0000313" key="3">
    <source>
        <dbReference type="Proteomes" id="UP000069030"/>
    </source>
</evidence>
<dbReference type="Gene3D" id="1.25.40.10">
    <property type="entry name" value="Tetratricopeptide repeat domain"/>
    <property type="match status" value="1"/>
</dbReference>
<proteinExistence type="predicted"/>
<dbReference type="KEGG" id="mod:AS202_00460"/>
<name>A0AAI8C2H3_9FLAO</name>